<dbReference type="PANTHER" id="PTHR47765">
    <property type="entry name" value="3'-5' EXONUCLEASE DOMAIN-CONTAINING PROTEIN"/>
    <property type="match status" value="1"/>
</dbReference>
<comment type="caution">
    <text evidence="3">The sequence shown here is derived from an EMBL/GenBank/DDBJ whole genome shotgun (WGS) entry which is preliminary data.</text>
</comment>
<keyword evidence="4" id="KW-1185">Reference proteome</keyword>
<protein>
    <submittedName>
        <fullName evidence="3">Exonuclease mut-7 homolog isoform X2</fullName>
    </submittedName>
</protein>
<keyword evidence="3" id="KW-0378">Hydrolase</keyword>
<evidence type="ECO:0000313" key="4">
    <source>
        <dbReference type="Proteomes" id="UP001279410"/>
    </source>
</evidence>
<sequence>MLENTDDHRVAAKLAHAEGRVTLTCGQPFQSLRSQVGEGRCLSLDCSEKARDQAVRVLKHFNVQPTLSDIFSRCQACNSDQYVAVPREDMDRMLKQKGFLQDQDNTDHAQQRSHRQEEEKRDDILTPCATPELPRAQRRAETHTDRTEDTDRGHTVDFYRFRRYGPVHLSQTPLAT</sequence>
<dbReference type="AlphaFoldDB" id="A0AAD3MJS5"/>
<feature type="region of interest" description="Disordered" evidence="1">
    <location>
        <begin position="98"/>
        <end position="151"/>
    </location>
</feature>
<dbReference type="InterPro" id="IPR002782">
    <property type="entry name" value="Mut7-C_RNAse_dom"/>
</dbReference>
<organism evidence="3 4">
    <name type="scientific">Lates japonicus</name>
    <name type="common">Japanese lates</name>
    <dbReference type="NCBI Taxonomy" id="270547"/>
    <lineage>
        <taxon>Eukaryota</taxon>
        <taxon>Metazoa</taxon>
        <taxon>Chordata</taxon>
        <taxon>Craniata</taxon>
        <taxon>Vertebrata</taxon>
        <taxon>Euteleostomi</taxon>
        <taxon>Actinopterygii</taxon>
        <taxon>Neopterygii</taxon>
        <taxon>Teleostei</taxon>
        <taxon>Neoteleostei</taxon>
        <taxon>Acanthomorphata</taxon>
        <taxon>Carangaria</taxon>
        <taxon>Carangaria incertae sedis</taxon>
        <taxon>Centropomidae</taxon>
        <taxon>Lates</taxon>
    </lineage>
</organism>
<evidence type="ECO:0000256" key="1">
    <source>
        <dbReference type="SAM" id="MobiDB-lite"/>
    </source>
</evidence>
<dbReference type="PANTHER" id="PTHR47765:SF2">
    <property type="entry name" value="EXONUCLEASE MUT-7 HOMOLOG"/>
    <property type="match status" value="1"/>
</dbReference>
<keyword evidence="3" id="KW-0269">Exonuclease</keyword>
<dbReference type="Proteomes" id="UP001279410">
    <property type="component" value="Unassembled WGS sequence"/>
</dbReference>
<dbReference type="GO" id="GO:0004527">
    <property type="term" value="F:exonuclease activity"/>
    <property type="evidence" value="ECO:0007669"/>
    <property type="project" value="UniProtKB-KW"/>
</dbReference>
<dbReference type="Pfam" id="PF01927">
    <property type="entry name" value="Mut7-C"/>
    <property type="match status" value="1"/>
</dbReference>
<accession>A0AAD3MJS5</accession>
<reference evidence="3" key="1">
    <citation type="submission" date="2022-08" db="EMBL/GenBank/DDBJ databases">
        <title>Genome sequencing of akame (Lates japonicus).</title>
        <authorList>
            <person name="Hashiguchi Y."/>
            <person name="Takahashi H."/>
        </authorList>
    </citation>
    <scope>NUCLEOTIDE SEQUENCE</scope>
    <source>
        <strain evidence="3">Kochi</strain>
    </source>
</reference>
<gene>
    <name evidence="3" type="ORF">AKAME5_000773100</name>
</gene>
<dbReference type="InterPro" id="IPR052408">
    <property type="entry name" value="Exonuclease_MUT-7-like"/>
</dbReference>
<evidence type="ECO:0000313" key="3">
    <source>
        <dbReference type="EMBL" id="GLD55207.1"/>
    </source>
</evidence>
<keyword evidence="3" id="KW-0540">Nuclease</keyword>
<evidence type="ECO:0000259" key="2">
    <source>
        <dbReference type="Pfam" id="PF01927"/>
    </source>
</evidence>
<feature type="compositionally biased region" description="Basic and acidic residues" evidence="1">
    <location>
        <begin position="138"/>
        <end position="151"/>
    </location>
</feature>
<feature type="domain" description="Mut7-C RNAse" evidence="2">
    <location>
        <begin position="7"/>
        <end position="98"/>
    </location>
</feature>
<dbReference type="EMBL" id="BRZM01000021">
    <property type="protein sequence ID" value="GLD55207.1"/>
    <property type="molecule type" value="Genomic_DNA"/>
</dbReference>
<proteinExistence type="predicted"/>
<name>A0AAD3MJS5_LATJO</name>
<feature type="compositionally biased region" description="Basic and acidic residues" evidence="1">
    <location>
        <begin position="105"/>
        <end position="124"/>
    </location>
</feature>